<dbReference type="AlphaFoldDB" id="A0AAN8GMY1"/>
<keyword evidence="3" id="KW-1185">Reference proteome</keyword>
<feature type="region of interest" description="Disordered" evidence="1">
    <location>
        <begin position="1"/>
        <end position="28"/>
    </location>
</feature>
<sequence length="110" mass="11955">MLSPAHHGEILRTSMGGPRALSPGPGEAFESHAITQEARISTPIQAEMQHMPGMSESQESPIWTATHSVTSESSLYVCAGLTASPRMAEEEEEEEEWVRWDGGTEVGFTL</sequence>
<protein>
    <submittedName>
        <fullName evidence="2">Uncharacterized protein</fullName>
    </submittedName>
</protein>
<feature type="compositionally biased region" description="Basic and acidic residues" evidence="1">
    <location>
        <begin position="1"/>
        <end position="10"/>
    </location>
</feature>
<dbReference type="EMBL" id="JAULUE010002060">
    <property type="protein sequence ID" value="KAK5885141.1"/>
    <property type="molecule type" value="Genomic_DNA"/>
</dbReference>
<gene>
    <name evidence="2" type="ORF">CesoFtcFv8_018880</name>
</gene>
<organism evidence="2 3">
    <name type="scientific">Champsocephalus esox</name>
    <name type="common">pike icefish</name>
    <dbReference type="NCBI Taxonomy" id="159716"/>
    <lineage>
        <taxon>Eukaryota</taxon>
        <taxon>Metazoa</taxon>
        <taxon>Chordata</taxon>
        <taxon>Craniata</taxon>
        <taxon>Vertebrata</taxon>
        <taxon>Euteleostomi</taxon>
        <taxon>Actinopterygii</taxon>
        <taxon>Neopterygii</taxon>
        <taxon>Teleostei</taxon>
        <taxon>Neoteleostei</taxon>
        <taxon>Acanthomorphata</taxon>
        <taxon>Eupercaria</taxon>
        <taxon>Perciformes</taxon>
        <taxon>Notothenioidei</taxon>
        <taxon>Channichthyidae</taxon>
        <taxon>Champsocephalus</taxon>
    </lineage>
</organism>
<dbReference type="Proteomes" id="UP001335648">
    <property type="component" value="Unassembled WGS sequence"/>
</dbReference>
<feature type="region of interest" description="Disordered" evidence="1">
    <location>
        <begin position="87"/>
        <end position="110"/>
    </location>
</feature>
<evidence type="ECO:0000313" key="3">
    <source>
        <dbReference type="Proteomes" id="UP001335648"/>
    </source>
</evidence>
<evidence type="ECO:0000256" key="1">
    <source>
        <dbReference type="SAM" id="MobiDB-lite"/>
    </source>
</evidence>
<name>A0AAN8GMY1_9TELE</name>
<evidence type="ECO:0000313" key="2">
    <source>
        <dbReference type="EMBL" id="KAK5885141.1"/>
    </source>
</evidence>
<proteinExistence type="predicted"/>
<reference evidence="2 3" key="1">
    <citation type="journal article" date="2023" name="Mol. Biol. Evol.">
        <title>Genomics of Secondarily Temperate Adaptation in the Only Non-Antarctic Icefish.</title>
        <authorList>
            <person name="Rivera-Colon A.G."/>
            <person name="Rayamajhi N."/>
            <person name="Minhas B.F."/>
            <person name="Madrigal G."/>
            <person name="Bilyk K.T."/>
            <person name="Yoon V."/>
            <person name="Hune M."/>
            <person name="Gregory S."/>
            <person name="Cheng C.H.C."/>
            <person name="Catchen J.M."/>
        </authorList>
    </citation>
    <scope>NUCLEOTIDE SEQUENCE [LARGE SCALE GENOMIC DNA]</scope>
    <source>
        <strain evidence="2">JC2023a</strain>
    </source>
</reference>
<accession>A0AAN8GMY1</accession>
<comment type="caution">
    <text evidence="2">The sequence shown here is derived from an EMBL/GenBank/DDBJ whole genome shotgun (WGS) entry which is preliminary data.</text>
</comment>